<dbReference type="OrthoDB" id="459617at2"/>
<evidence type="ECO:0000313" key="3">
    <source>
        <dbReference type="Proteomes" id="UP000298133"/>
    </source>
</evidence>
<evidence type="ECO:0000313" key="2">
    <source>
        <dbReference type="EMBL" id="TFH68823.1"/>
    </source>
</evidence>
<dbReference type="InterPro" id="IPR037401">
    <property type="entry name" value="SnoaL-like"/>
</dbReference>
<dbReference type="Pfam" id="PF12680">
    <property type="entry name" value="SnoaL_2"/>
    <property type="match status" value="1"/>
</dbReference>
<dbReference type="SUPFAM" id="SSF54427">
    <property type="entry name" value="NTF2-like"/>
    <property type="match status" value="1"/>
</dbReference>
<dbReference type="InterPro" id="IPR032710">
    <property type="entry name" value="NTF2-like_dom_sf"/>
</dbReference>
<dbReference type="Proteomes" id="UP000298133">
    <property type="component" value="Unassembled WGS sequence"/>
</dbReference>
<sequence length="122" mass="13004">MNNSQATAIIDEYLEALVAGDLDRVLALYADDATVEDPVGSPPLQGREALSAFYQVAVDSVSAAHTLGPVRCAGNEFTVPFAIEASLGAKVAIEIIDHFVVNEAGKITAMRAFWSKENVRPL</sequence>
<proteinExistence type="predicted"/>
<reference evidence="2 3" key="1">
    <citation type="submission" date="2019-03" db="EMBL/GenBank/DDBJ databases">
        <title>Draft genome of Gammaproteobacteria bacterium LSUCC0057, a member of the SAR92 clade.</title>
        <authorList>
            <person name="Lanclos V.C."/>
            <person name="Doiron C."/>
            <person name="Henson M.W."/>
            <person name="Thrash J.C."/>
        </authorList>
    </citation>
    <scope>NUCLEOTIDE SEQUENCE [LARGE SCALE GENOMIC DNA]</scope>
    <source>
        <strain evidence="2 3">LSUCC0057</strain>
    </source>
</reference>
<evidence type="ECO:0000259" key="1">
    <source>
        <dbReference type="Pfam" id="PF12680"/>
    </source>
</evidence>
<name>A0A4Y8UNF6_9GAMM</name>
<protein>
    <recommendedName>
        <fullName evidence="1">SnoaL-like domain-containing protein</fullName>
    </recommendedName>
</protein>
<keyword evidence="3" id="KW-1185">Reference proteome</keyword>
<dbReference type="AlphaFoldDB" id="A0A4Y8UNF6"/>
<organism evidence="2 3">
    <name type="scientific">Gammaproteobacteria bacterium LSUCC0057</name>
    <dbReference type="NCBI Taxonomy" id="2559237"/>
    <lineage>
        <taxon>Bacteria</taxon>
        <taxon>Pseudomonadati</taxon>
        <taxon>Pseudomonadota</taxon>
        <taxon>Gammaproteobacteria</taxon>
        <taxon>Cellvibrionales</taxon>
        <taxon>Porticoccaceae</taxon>
        <taxon>SAR92 clade</taxon>
    </lineage>
</organism>
<comment type="caution">
    <text evidence="2">The sequence shown here is derived from an EMBL/GenBank/DDBJ whole genome shotgun (WGS) entry which is preliminary data.</text>
</comment>
<dbReference type="Gene3D" id="3.10.450.50">
    <property type="match status" value="1"/>
</dbReference>
<gene>
    <name evidence="2" type="ORF">E3W66_02400</name>
</gene>
<accession>A0A4Y8UNF6</accession>
<feature type="domain" description="SnoaL-like" evidence="1">
    <location>
        <begin position="11"/>
        <end position="109"/>
    </location>
</feature>
<dbReference type="EMBL" id="SPIA01000001">
    <property type="protein sequence ID" value="TFH68823.1"/>
    <property type="molecule type" value="Genomic_DNA"/>
</dbReference>